<evidence type="ECO:0000313" key="1">
    <source>
        <dbReference type="EMBL" id="KAJ3495055.1"/>
    </source>
</evidence>
<organism evidence="1 2">
    <name type="scientific">Lecanicillium saksenae</name>
    <dbReference type="NCBI Taxonomy" id="468837"/>
    <lineage>
        <taxon>Eukaryota</taxon>
        <taxon>Fungi</taxon>
        <taxon>Dikarya</taxon>
        <taxon>Ascomycota</taxon>
        <taxon>Pezizomycotina</taxon>
        <taxon>Sordariomycetes</taxon>
        <taxon>Hypocreomycetidae</taxon>
        <taxon>Hypocreales</taxon>
        <taxon>Cordycipitaceae</taxon>
        <taxon>Lecanicillium</taxon>
    </lineage>
</organism>
<protein>
    <submittedName>
        <fullName evidence="1">Uncharacterized protein</fullName>
    </submittedName>
</protein>
<proteinExistence type="predicted"/>
<name>A0ACC1QZ79_9HYPO</name>
<sequence>MPAFPRFDLTPVGAKAHETRGMATLAPRDSAEAAFQKFVVEAWSLLSTALAITALRMGFRISSLGIRNLGWDDYLVCLGALFYVAETTLAYNVGNVAHGLANGGMTDEERATLSPDSAEHRMRIANTNSRLDDLRHHALDIQDMHANLLYKINGKSSILQSGLHRSYKKQIYVGFALLGSTYIILMATVFLSCRPFQKFWQIYPDPGNACQPALSIQIIWTNLALNATTDLYLMSIPVPMLWKSGLKLSRKIASTILFTSGIFIVVCALLRSILITMDPINGPQTAGVWGVRESFVATVVTNLPIIFPRLKVLFKRHLAPMLSLRSSRSNQSATGFRTIGGGDGNGGAGVRYRRHPPQSVNPLPTKLTVTESTEQLVEDGIELQSGKSPAPSDMAMEQPSTTPAATTSARDTETPGSCSAT</sequence>
<dbReference type="EMBL" id="JANAKD010000316">
    <property type="protein sequence ID" value="KAJ3495055.1"/>
    <property type="molecule type" value="Genomic_DNA"/>
</dbReference>
<accession>A0ACC1QZ79</accession>
<keyword evidence="2" id="KW-1185">Reference proteome</keyword>
<comment type="caution">
    <text evidence="1">The sequence shown here is derived from an EMBL/GenBank/DDBJ whole genome shotgun (WGS) entry which is preliminary data.</text>
</comment>
<evidence type="ECO:0000313" key="2">
    <source>
        <dbReference type="Proteomes" id="UP001148737"/>
    </source>
</evidence>
<gene>
    <name evidence="1" type="ORF">NLG97_g3671</name>
</gene>
<dbReference type="Proteomes" id="UP001148737">
    <property type="component" value="Unassembled WGS sequence"/>
</dbReference>
<reference evidence="1" key="1">
    <citation type="submission" date="2022-07" db="EMBL/GenBank/DDBJ databases">
        <title>Genome Sequence of Lecanicillium saksenae.</title>
        <authorList>
            <person name="Buettner E."/>
        </authorList>
    </citation>
    <scope>NUCLEOTIDE SEQUENCE</scope>
    <source>
        <strain evidence="1">VT-O1</strain>
    </source>
</reference>